<evidence type="ECO:0000313" key="12">
    <source>
        <dbReference type="EMBL" id="HHS01796.1"/>
    </source>
</evidence>
<comment type="pathway">
    <text evidence="2 10">Purine metabolism; IMP biosynthesis via de novo pathway; 5-formamido-1-(5-phospho-D-ribosyl)imidazole-4-carboxamide from 5-amino-1-(5-phospho-D-ribosyl)imidazole-4-carboxamide (10-formyl THF route): step 1/1.</text>
</comment>
<dbReference type="GO" id="GO:0006189">
    <property type="term" value="P:'de novo' IMP biosynthetic process"/>
    <property type="evidence" value="ECO:0007669"/>
    <property type="project" value="UniProtKB-UniRule"/>
</dbReference>
<keyword evidence="6 10" id="KW-0378">Hydrolase</keyword>
<proteinExistence type="inferred from homology"/>
<dbReference type="SUPFAM" id="SSF53927">
    <property type="entry name" value="Cytidine deaminase-like"/>
    <property type="match status" value="1"/>
</dbReference>
<organism evidence="12">
    <name type="scientific">Caldicellulosiruptor owensensis</name>
    <dbReference type="NCBI Taxonomy" id="55205"/>
    <lineage>
        <taxon>Bacteria</taxon>
        <taxon>Bacillati</taxon>
        <taxon>Bacillota</taxon>
        <taxon>Bacillota incertae sedis</taxon>
        <taxon>Caldicellulosiruptorales</taxon>
        <taxon>Caldicellulosiruptoraceae</taxon>
        <taxon>Caldicellulosiruptor</taxon>
    </lineage>
</organism>
<keyword evidence="4 10" id="KW-0808">Transferase</keyword>
<evidence type="ECO:0000256" key="9">
    <source>
        <dbReference type="ARBA" id="ARBA00050687"/>
    </source>
</evidence>
<dbReference type="GO" id="GO:0005829">
    <property type="term" value="C:cytosol"/>
    <property type="evidence" value="ECO:0007669"/>
    <property type="project" value="TreeGrafter"/>
</dbReference>
<comment type="pathway">
    <text evidence="1 10">Purine metabolism; IMP biosynthesis via de novo pathway; IMP from 5-formamido-1-(5-phospho-D-ribosyl)imidazole-4-carboxamide: step 1/1.</text>
</comment>
<dbReference type="Pfam" id="PF02142">
    <property type="entry name" value="MGS"/>
    <property type="match status" value="1"/>
</dbReference>
<dbReference type="InterPro" id="IPR036914">
    <property type="entry name" value="MGS-like_dom_sf"/>
</dbReference>
<dbReference type="InterPro" id="IPR002695">
    <property type="entry name" value="PurH-like"/>
</dbReference>
<feature type="domain" description="MGS-like" evidence="11">
    <location>
        <begin position="1"/>
        <end position="145"/>
    </location>
</feature>
<gene>
    <name evidence="10 12" type="primary">purH</name>
    <name evidence="12" type="ORF">ENL71_04605</name>
</gene>
<evidence type="ECO:0000256" key="1">
    <source>
        <dbReference type="ARBA" id="ARBA00004844"/>
    </source>
</evidence>
<dbReference type="InterPro" id="IPR024051">
    <property type="entry name" value="AICAR_Tfase_dup_dom_sf"/>
</dbReference>
<protein>
    <recommendedName>
        <fullName evidence="10">Bifunctional purine biosynthesis protein PurH</fullName>
    </recommendedName>
    <domain>
        <recommendedName>
            <fullName evidence="10">Phosphoribosylaminoimidazolecarboxamide formyltransferase</fullName>
            <ecNumber evidence="10">2.1.2.3</ecNumber>
        </recommendedName>
        <alternativeName>
            <fullName evidence="10">AICAR transformylase</fullName>
        </alternativeName>
    </domain>
    <domain>
        <recommendedName>
            <fullName evidence="10">IMP cyclohydrolase</fullName>
            <ecNumber evidence="10">3.5.4.10</ecNumber>
        </recommendedName>
        <alternativeName>
            <fullName evidence="10">ATIC</fullName>
        </alternativeName>
        <alternativeName>
            <fullName evidence="10">IMP synthase</fullName>
        </alternativeName>
        <alternativeName>
            <fullName evidence="10">Inosinicase</fullName>
        </alternativeName>
    </domain>
</protein>
<dbReference type="PANTHER" id="PTHR11692">
    <property type="entry name" value="BIFUNCTIONAL PURINE BIOSYNTHESIS PROTEIN PURH"/>
    <property type="match status" value="1"/>
</dbReference>
<dbReference type="NCBIfam" id="TIGR00355">
    <property type="entry name" value="purH"/>
    <property type="match status" value="1"/>
</dbReference>
<dbReference type="AlphaFoldDB" id="A0A7C5Z4A6"/>
<dbReference type="NCBIfam" id="NF002049">
    <property type="entry name" value="PRK00881.1"/>
    <property type="match status" value="1"/>
</dbReference>
<keyword evidence="5 10" id="KW-0658">Purine biosynthesis</keyword>
<evidence type="ECO:0000256" key="7">
    <source>
        <dbReference type="ARBA" id="ARBA00023268"/>
    </source>
</evidence>
<evidence type="ECO:0000256" key="6">
    <source>
        <dbReference type="ARBA" id="ARBA00022801"/>
    </source>
</evidence>
<evidence type="ECO:0000256" key="3">
    <source>
        <dbReference type="ARBA" id="ARBA00007667"/>
    </source>
</evidence>
<evidence type="ECO:0000259" key="11">
    <source>
        <dbReference type="PROSITE" id="PS51855"/>
    </source>
</evidence>
<dbReference type="FunFam" id="3.40.50.1380:FF:000001">
    <property type="entry name" value="Bifunctional purine biosynthesis protein PurH"/>
    <property type="match status" value="1"/>
</dbReference>
<dbReference type="EMBL" id="DRUZ01000060">
    <property type="protein sequence ID" value="HHS01796.1"/>
    <property type="molecule type" value="Genomic_DNA"/>
</dbReference>
<dbReference type="PANTHER" id="PTHR11692:SF0">
    <property type="entry name" value="BIFUNCTIONAL PURINE BIOSYNTHESIS PROTEIN ATIC"/>
    <property type="match status" value="1"/>
</dbReference>
<sequence>MNKRAIISVYNKNGIVEFAKKLKEFGYDIISTGGTMKYLTENGIEVINISDVTRFPEILDGRVKTLHPNIHAGILAIKDNKEHLETLKALDILPIDMVVVNLYPFKETIFKKDVTLDDVIENIDIGGPTMIRAAAKNFKCTTVIVDPEDYDTVAMEIEKNGEVSLETRFYLATKVFEYTSYYDSMIFNYFKYVRKDQTFSKHFTVPLELLQSLRYGENPHQKASFYKVSLPFIETSNIVNCVQLHGKELSYNNILDSDSAIELLKEFDEPTCVAIKHNNPCAVASAENIFDAYKKVYESDPLSIFGGIVAFNRKVDKDTAEQLKKIFLEIVIAPEFDEDALSILCSKKDLRILKLASLEKTDTFYDIKSVNGGALVQEKDRMLLADQLQVVTERKPSEKELEDLIFAWKVVKHVKSNAIVVAKNRMTLGVGMGQTNRIWAVEHAISRSRFDLQGSVLASDAFFPFSDSVEAAGKAGISAIIQPGGSIRDKDSIEMANKFNIAMVFTGIRHFRH</sequence>
<accession>A0A7C5Z4A6</accession>
<comment type="catalytic activity">
    <reaction evidence="9 10">
        <text>IMP + H2O = 5-formamido-1-(5-phospho-D-ribosyl)imidazole-4-carboxamide</text>
        <dbReference type="Rhea" id="RHEA:18445"/>
        <dbReference type="ChEBI" id="CHEBI:15377"/>
        <dbReference type="ChEBI" id="CHEBI:58053"/>
        <dbReference type="ChEBI" id="CHEBI:58467"/>
        <dbReference type="EC" id="3.5.4.10"/>
    </reaction>
</comment>
<dbReference type="SMART" id="SM00798">
    <property type="entry name" value="AICARFT_IMPCHas"/>
    <property type="match status" value="1"/>
</dbReference>
<dbReference type="CDD" id="cd01421">
    <property type="entry name" value="IMPCH"/>
    <property type="match status" value="1"/>
</dbReference>
<dbReference type="Gene3D" id="3.40.50.1380">
    <property type="entry name" value="Methylglyoxal synthase-like domain"/>
    <property type="match status" value="1"/>
</dbReference>
<comment type="catalytic activity">
    <reaction evidence="8 10">
        <text>(6R)-10-formyltetrahydrofolate + 5-amino-1-(5-phospho-beta-D-ribosyl)imidazole-4-carboxamide = 5-formamido-1-(5-phospho-D-ribosyl)imidazole-4-carboxamide + (6S)-5,6,7,8-tetrahydrofolate</text>
        <dbReference type="Rhea" id="RHEA:22192"/>
        <dbReference type="ChEBI" id="CHEBI:57453"/>
        <dbReference type="ChEBI" id="CHEBI:58467"/>
        <dbReference type="ChEBI" id="CHEBI:58475"/>
        <dbReference type="ChEBI" id="CHEBI:195366"/>
        <dbReference type="EC" id="2.1.2.3"/>
    </reaction>
</comment>
<evidence type="ECO:0000256" key="4">
    <source>
        <dbReference type="ARBA" id="ARBA00022679"/>
    </source>
</evidence>
<dbReference type="SMART" id="SM00851">
    <property type="entry name" value="MGS"/>
    <property type="match status" value="1"/>
</dbReference>
<dbReference type="Pfam" id="PF01808">
    <property type="entry name" value="AICARFT_IMPCHas"/>
    <property type="match status" value="1"/>
</dbReference>
<dbReference type="FunFam" id="3.40.140.20:FF:000001">
    <property type="entry name" value="Bifunctional purine biosynthesis protein PurH"/>
    <property type="match status" value="1"/>
</dbReference>
<comment type="similarity">
    <text evidence="3 10">Belongs to the PurH family.</text>
</comment>
<keyword evidence="7 10" id="KW-0511">Multifunctional enzyme</keyword>
<dbReference type="PIRSF" id="PIRSF000414">
    <property type="entry name" value="AICARFT_IMPCHas"/>
    <property type="match status" value="1"/>
</dbReference>
<dbReference type="SUPFAM" id="SSF52335">
    <property type="entry name" value="Methylglyoxal synthase-like"/>
    <property type="match status" value="1"/>
</dbReference>
<dbReference type="PROSITE" id="PS51855">
    <property type="entry name" value="MGS"/>
    <property type="match status" value="1"/>
</dbReference>
<evidence type="ECO:0000256" key="2">
    <source>
        <dbReference type="ARBA" id="ARBA00004954"/>
    </source>
</evidence>
<reference evidence="12" key="1">
    <citation type="journal article" date="2020" name="mSystems">
        <title>Genome- and Community-Level Interaction Insights into Carbon Utilization and Element Cycling Functions of Hydrothermarchaeota in Hydrothermal Sediment.</title>
        <authorList>
            <person name="Zhou Z."/>
            <person name="Liu Y."/>
            <person name="Xu W."/>
            <person name="Pan J."/>
            <person name="Luo Z.H."/>
            <person name="Li M."/>
        </authorList>
    </citation>
    <scope>NUCLEOTIDE SEQUENCE [LARGE SCALE GENOMIC DNA]</scope>
    <source>
        <strain evidence="12">SpSt-102</strain>
    </source>
</reference>
<dbReference type="EC" id="2.1.2.3" evidence="10"/>
<evidence type="ECO:0000256" key="10">
    <source>
        <dbReference type="HAMAP-Rule" id="MF_00139"/>
    </source>
</evidence>
<dbReference type="InterPro" id="IPR011607">
    <property type="entry name" value="MGS-like_dom"/>
</dbReference>
<dbReference type="FunFam" id="3.40.140.20:FF:000002">
    <property type="entry name" value="Bifunctional purine biosynthesis protein PurH"/>
    <property type="match status" value="1"/>
</dbReference>
<comment type="domain">
    <text evidence="10">The IMP cyclohydrolase activity resides in the N-terminal region.</text>
</comment>
<dbReference type="UniPathway" id="UPA00074">
    <property type="reaction ID" value="UER00133"/>
</dbReference>
<dbReference type="GO" id="GO:0003937">
    <property type="term" value="F:IMP cyclohydrolase activity"/>
    <property type="evidence" value="ECO:0007669"/>
    <property type="project" value="UniProtKB-UniRule"/>
</dbReference>
<evidence type="ECO:0000256" key="8">
    <source>
        <dbReference type="ARBA" id="ARBA00050488"/>
    </source>
</evidence>
<dbReference type="GO" id="GO:0004643">
    <property type="term" value="F:phosphoribosylaminoimidazolecarboxamide formyltransferase activity"/>
    <property type="evidence" value="ECO:0007669"/>
    <property type="project" value="UniProtKB-UniRule"/>
</dbReference>
<dbReference type="EC" id="3.5.4.10" evidence="10"/>
<dbReference type="InterPro" id="IPR016193">
    <property type="entry name" value="Cytidine_deaminase-like"/>
</dbReference>
<evidence type="ECO:0000256" key="5">
    <source>
        <dbReference type="ARBA" id="ARBA00022755"/>
    </source>
</evidence>
<dbReference type="Gene3D" id="3.40.140.20">
    <property type="match status" value="2"/>
</dbReference>
<dbReference type="HAMAP" id="MF_00139">
    <property type="entry name" value="PurH"/>
    <property type="match status" value="1"/>
</dbReference>
<comment type="caution">
    <text evidence="12">The sequence shown here is derived from an EMBL/GenBank/DDBJ whole genome shotgun (WGS) entry which is preliminary data.</text>
</comment>
<name>A0A7C5Z4A6_9FIRM</name>